<protein>
    <submittedName>
        <fullName evidence="1">Uncharacterized protein</fullName>
    </submittedName>
</protein>
<evidence type="ECO:0000313" key="2">
    <source>
        <dbReference type="Proteomes" id="UP000799291"/>
    </source>
</evidence>
<dbReference type="EMBL" id="MU005601">
    <property type="protein sequence ID" value="KAF2679692.1"/>
    <property type="molecule type" value="Genomic_DNA"/>
</dbReference>
<reference evidence="1" key="1">
    <citation type="journal article" date="2020" name="Stud. Mycol.">
        <title>101 Dothideomycetes genomes: a test case for predicting lifestyles and emergence of pathogens.</title>
        <authorList>
            <person name="Haridas S."/>
            <person name="Albert R."/>
            <person name="Binder M."/>
            <person name="Bloem J."/>
            <person name="Labutti K."/>
            <person name="Salamov A."/>
            <person name="Andreopoulos B."/>
            <person name="Baker S."/>
            <person name="Barry K."/>
            <person name="Bills G."/>
            <person name="Bluhm B."/>
            <person name="Cannon C."/>
            <person name="Castanera R."/>
            <person name="Culley D."/>
            <person name="Daum C."/>
            <person name="Ezra D."/>
            <person name="Gonzalez J."/>
            <person name="Henrissat B."/>
            <person name="Kuo A."/>
            <person name="Liang C."/>
            <person name="Lipzen A."/>
            <person name="Lutzoni F."/>
            <person name="Magnuson J."/>
            <person name="Mondo S."/>
            <person name="Nolan M."/>
            <person name="Ohm R."/>
            <person name="Pangilinan J."/>
            <person name="Park H.-J."/>
            <person name="Ramirez L."/>
            <person name="Alfaro M."/>
            <person name="Sun H."/>
            <person name="Tritt A."/>
            <person name="Yoshinaga Y."/>
            <person name="Zwiers L.-H."/>
            <person name="Turgeon B."/>
            <person name="Goodwin S."/>
            <person name="Spatafora J."/>
            <person name="Crous P."/>
            <person name="Grigoriev I."/>
        </authorList>
    </citation>
    <scope>NUCLEOTIDE SEQUENCE</scope>
    <source>
        <strain evidence="1">CBS 122367</strain>
    </source>
</reference>
<organism evidence="1 2">
    <name type="scientific">Lentithecium fluviatile CBS 122367</name>
    <dbReference type="NCBI Taxonomy" id="1168545"/>
    <lineage>
        <taxon>Eukaryota</taxon>
        <taxon>Fungi</taxon>
        <taxon>Dikarya</taxon>
        <taxon>Ascomycota</taxon>
        <taxon>Pezizomycotina</taxon>
        <taxon>Dothideomycetes</taxon>
        <taxon>Pleosporomycetidae</taxon>
        <taxon>Pleosporales</taxon>
        <taxon>Massarineae</taxon>
        <taxon>Lentitheciaceae</taxon>
        <taxon>Lentithecium</taxon>
    </lineage>
</organism>
<name>A0A6G1IN96_9PLEO</name>
<keyword evidence="2" id="KW-1185">Reference proteome</keyword>
<gene>
    <name evidence="1" type="ORF">K458DRAFT_113234</name>
</gene>
<evidence type="ECO:0000313" key="1">
    <source>
        <dbReference type="EMBL" id="KAF2679692.1"/>
    </source>
</evidence>
<accession>A0A6G1IN96</accession>
<sequence>MQSIRKRNFLIVQRQQVGRASSKQKQLAKGVSKHGRYDILRRTRTINSSIKELDRELDSQCAAYSQALLLPFTSAMHSMLPREIRDLIYGNLLSRVDSHNFRHHLSHLRMPKNMWVSKPKVLPWIYTWKHPHHYEDSRFVGLDFARELIETYWHVCTFSIRSSSLHILETFLRQDPFGYDVVVGRNLSRLEIVYGFDRPGMTLCRKAHNYIVNTEWAKRLAVEWKESLQRDLAPLVQLKRRLKVKISVGVWLGAIGLFQFQNTAAALIPFTAALKDNGANVEVQINQHLLKNYGMDDWVGSWIMEDAHTQLGDAAKKYRAFCIKQADAALVKDWETNFAAVDKCTTVY</sequence>
<dbReference type="AlphaFoldDB" id="A0A6G1IN96"/>
<proteinExistence type="predicted"/>
<dbReference type="OrthoDB" id="3795413at2759"/>
<dbReference type="Proteomes" id="UP000799291">
    <property type="component" value="Unassembled WGS sequence"/>
</dbReference>